<sequence>MQFIDGSILEGGGQILRNATSLSALLGKPITIQKIRQGRRPPGLKTQHRTGLELAARISSAHIVGVANGAETIEFSPGEIIPGDYHADPQTAGASALLLQIALPLLLFGSKSSTLTLKGGTNATGAPQIDYIQHVFLPFAKRHFGLTVELNLRRRGYFPKGGGEIHVTVNPSHRLKAASVMERGSVTSIQGIAHVAGLPSHLADKMRDSAIERLSRQGFVSDSIPIQIRGTRERNDNTVGGGSGIVLWAELSGGGIIGLKLLVFAKLESNIDYSGGSAVGSKQKDAATVGSEAAEELIRGLDNGGVVDEYLQDQIVILMALASPENSSEIQCGTGGLSLHTRRELMSDRTAIWVAEQLTNAKFNVSVEAGQTVIRCKGIGYSASTE</sequence>
<dbReference type="PANTHER" id="PTHR11096:SF0">
    <property type="entry name" value="RNA 3'-TERMINAL PHOSPHATE CYCLASE"/>
    <property type="match status" value="1"/>
</dbReference>
<evidence type="ECO:0000259" key="8">
    <source>
        <dbReference type="Pfam" id="PF01137"/>
    </source>
</evidence>
<dbReference type="InterPro" id="IPR017770">
    <property type="entry name" value="RNA3'_term_phos_cyc_type_1"/>
</dbReference>
<dbReference type="InterPro" id="IPR020719">
    <property type="entry name" value="RNA3'_term_phos_cycl-like_CS"/>
</dbReference>
<dbReference type="SUPFAM" id="SSF55205">
    <property type="entry name" value="EPT/RTPC-like"/>
    <property type="match status" value="1"/>
</dbReference>
<dbReference type="OrthoDB" id="25029at2759"/>
<dbReference type="InterPro" id="IPR023797">
    <property type="entry name" value="RNA3'_phos_cyclase_dom"/>
</dbReference>
<feature type="domain" description="RNA 3'-terminal phosphate cyclase insert" evidence="9">
    <location>
        <begin position="182"/>
        <end position="300"/>
    </location>
</feature>
<evidence type="ECO:0000256" key="7">
    <source>
        <dbReference type="PIRSR" id="PIRSR005378-2"/>
    </source>
</evidence>
<feature type="binding site" evidence="7">
    <location>
        <position position="100"/>
    </location>
    <ligand>
        <name>ATP</name>
        <dbReference type="ChEBI" id="CHEBI:30616"/>
    </ligand>
</feature>
<protein>
    <recommendedName>
        <fullName evidence="2">RNA 3'-terminal-phosphate cyclase (ATP)</fullName>
        <ecNumber evidence="2">6.5.1.4</ecNumber>
    </recommendedName>
</protein>
<keyword evidence="4 7" id="KW-0547">Nucleotide-binding</keyword>
<dbReference type="PANTHER" id="PTHR11096">
    <property type="entry name" value="RNA 3' TERMINAL PHOSPHATE CYCLASE"/>
    <property type="match status" value="1"/>
</dbReference>
<feature type="binding site" evidence="7">
    <location>
        <begin position="310"/>
        <end position="314"/>
    </location>
    <ligand>
        <name>ATP</name>
        <dbReference type="ChEBI" id="CHEBI:30616"/>
    </ligand>
</feature>
<evidence type="ECO:0000256" key="1">
    <source>
        <dbReference type="ARBA" id="ARBA00009206"/>
    </source>
</evidence>
<dbReference type="Pfam" id="PF05189">
    <property type="entry name" value="RTC_insert"/>
    <property type="match status" value="1"/>
</dbReference>
<evidence type="ECO:0000256" key="4">
    <source>
        <dbReference type="ARBA" id="ARBA00022741"/>
    </source>
</evidence>
<evidence type="ECO:0000256" key="3">
    <source>
        <dbReference type="ARBA" id="ARBA00022598"/>
    </source>
</evidence>
<keyword evidence="7" id="KW-0067">ATP-binding</keyword>
<dbReference type="Gene3D" id="3.65.10.20">
    <property type="entry name" value="RNA 3'-terminal phosphate cyclase domain"/>
    <property type="match status" value="1"/>
</dbReference>
<dbReference type="InterPro" id="IPR036553">
    <property type="entry name" value="RPTC_insert"/>
</dbReference>
<dbReference type="GO" id="GO:0005634">
    <property type="term" value="C:nucleus"/>
    <property type="evidence" value="ECO:0007669"/>
    <property type="project" value="TreeGrafter"/>
</dbReference>
<reference evidence="10" key="1">
    <citation type="submission" date="2020-05" db="EMBL/GenBank/DDBJ databases">
        <title>Mycena genomes resolve the evolution of fungal bioluminescence.</title>
        <authorList>
            <person name="Tsai I.J."/>
        </authorList>
    </citation>
    <scope>NUCLEOTIDE SEQUENCE</scope>
    <source>
        <strain evidence="10">171206Taipei</strain>
    </source>
</reference>
<dbReference type="InterPro" id="IPR013792">
    <property type="entry name" value="RNA3'P_cycl/enolpyr_Trfase_a/b"/>
</dbReference>
<evidence type="ECO:0000256" key="5">
    <source>
        <dbReference type="ARBA" id="ARBA00024481"/>
    </source>
</evidence>
<dbReference type="GO" id="GO:0003963">
    <property type="term" value="F:RNA-3'-phosphate cyclase activity"/>
    <property type="evidence" value="ECO:0007669"/>
    <property type="project" value="UniProtKB-EC"/>
</dbReference>
<dbReference type="Gene3D" id="3.30.360.20">
    <property type="entry name" value="RNA 3'-terminal phosphate cyclase, insert domain"/>
    <property type="match status" value="1"/>
</dbReference>
<evidence type="ECO:0000256" key="2">
    <source>
        <dbReference type="ARBA" id="ARBA00012725"/>
    </source>
</evidence>
<name>A0A8H6SC71_9AGAR</name>
<evidence type="ECO:0000313" key="10">
    <source>
        <dbReference type="EMBL" id="KAF7295165.1"/>
    </source>
</evidence>
<organism evidence="10 11">
    <name type="scientific">Mycena indigotica</name>
    <dbReference type="NCBI Taxonomy" id="2126181"/>
    <lineage>
        <taxon>Eukaryota</taxon>
        <taxon>Fungi</taxon>
        <taxon>Dikarya</taxon>
        <taxon>Basidiomycota</taxon>
        <taxon>Agaricomycotina</taxon>
        <taxon>Agaricomycetes</taxon>
        <taxon>Agaricomycetidae</taxon>
        <taxon>Agaricales</taxon>
        <taxon>Marasmiineae</taxon>
        <taxon>Mycenaceae</taxon>
        <taxon>Mycena</taxon>
    </lineage>
</organism>
<dbReference type="PIRSF" id="PIRSF005378">
    <property type="entry name" value="RNA3'_term_phos_cycl_euk"/>
    <property type="match status" value="1"/>
</dbReference>
<dbReference type="InterPro" id="IPR013791">
    <property type="entry name" value="RNA3'-term_phos_cycl_insert"/>
</dbReference>
<dbReference type="Pfam" id="PF01137">
    <property type="entry name" value="RTC"/>
    <property type="match status" value="1"/>
</dbReference>
<gene>
    <name evidence="10" type="ORF">MIND_01055300</name>
</gene>
<evidence type="ECO:0000256" key="6">
    <source>
        <dbReference type="PIRSR" id="PIRSR005378-1"/>
    </source>
</evidence>
<evidence type="ECO:0000259" key="9">
    <source>
        <dbReference type="Pfam" id="PF05189"/>
    </source>
</evidence>
<comment type="similarity">
    <text evidence="1">Belongs to the RNA 3'-terminal cyclase family. Type 1 subfamily.</text>
</comment>
<dbReference type="EC" id="6.5.1.4" evidence="2"/>
<dbReference type="PROSITE" id="PS01287">
    <property type="entry name" value="RTC"/>
    <property type="match status" value="1"/>
</dbReference>
<proteinExistence type="inferred from homology"/>
<keyword evidence="3" id="KW-0436">Ligase</keyword>
<dbReference type="AlphaFoldDB" id="A0A8H6SC71"/>
<dbReference type="EMBL" id="JACAZF010000009">
    <property type="protein sequence ID" value="KAF7295165.1"/>
    <property type="molecule type" value="Genomic_DNA"/>
</dbReference>
<evidence type="ECO:0000313" key="11">
    <source>
        <dbReference type="Proteomes" id="UP000636479"/>
    </source>
</evidence>
<dbReference type="RefSeq" id="XP_037216528.1">
    <property type="nucleotide sequence ID" value="XM_037367134.1"/>
</dbReference>
<keyword evidence="11" id="KW-1185">Reference proteome</keyword>
<feature type="active site" description="Tele-AMP-histidine intermediate" evidence="6">
    <location>
        <position position="340"/>
    </location>
</feature>
<dbReference type="NCBIfam" id="TIGR03399">
    <property type="entry name" value="RNA_3prim_cycl"/>
    <property type="match status" value="1"/>
</dbReference>
<dbReference type="InterPro" id="IPR037136">
    <property type="entry name" value="RNA3'_phos_cyclase_dom_sf"/>
</dbReference>
<accession>A0A8H6SC71</accession>
<comment type="catalytic activity">
    <reaction evidence="5">
        <text>a 3'-end 3'-phospho-ribonucleotide-RNA + ATP = a 3'-end 2',3'-cyclophospho-ribonucleotide-RNA + AMP + diphosphate</text>
        <dbReference type="Rhea" id="RHEA:23976"/>
        <dbReference type="Rhea" id="RHEA-COMP:10463"/>
        <dbReference type="Rhea" id="RHEA-COMP:10464"/>
        <dbReference type="ChEBI" id="CHEBI:30616"/>
        <dbReference type="ChEBI" id="CHEBI:33019"/>
        <dbReference type="ChEBI" id="CHEBI:83062"/>
        <dbReference type="ChEBI" id="CHEBI:83064"/>
        <dbReference type="ChEBI" id="CHEBI:456215"/>
        <dbReference type="EC" id="6.5.1.4"/>
    </reaction>
</comment>
<dbReference type="SUPFAM" id="SSF52913">
    <property type="entry name" value="RNA 3'-terminal phosphate cyclase, RPTC, insert domain"/>
    <property type="match status" value="1"/>
</dbReference>
<dbReference type="Proteomes" id="UP000636479">
    <property type="component" value="Unassembled WGS sequence"/>
</dbReference>
<dbReference type="GeneID" id="59349650"/>
<feature type="domain" description="RNA 3'-terminal phosphate cyclase" evidence="8">
    <location>
        <begin position="9"/>
        <end position="365"/>
    </location>
</feature>
<dbReference type="GO" id="GO:0006396">
    <property type="term" value="P:RNA processing"/>
    <property type="evidence" value="ECO:0007669"/>
    <property type="project" value="InterPro"/>
</dbReference>
<dbReference type="GO" id="GO:0005524">
    <property type="term" value="F:ATP binding"/>
    <property type="evidence" value="ECO:0007669"/>
    <property type="project" value="UniProtKB-KW"/>
</dbReference>
<comment type="caution">
    <text evidence="10">The sequence shown here is derived from an EMBL/GenBank/DDBJ whole genome shotgun (WGS) entry which is preliminary data.</text>
</comment>
<dbReference type="InterPro" id="IPR000228">
    <property type="entry name" value="RNA3'_term_phos_cyc"/>
</dbReference>